<dbReference type="EMBL" id="BFEA01000617">
    <property type="protein sequence ID" value="GBG87499.1"/>
    <property type="molecule type" value="Genomic_DNA"/>
</dbReference>
<dbReference type="Proteomes" id="UP000265515">
    <property type="component" value="Unassembled WGS sequence"/>
</dbReference>
<dbReference type="OrthoDB" id="76114at2759"/>
<dbReference type="InterPro" id="IPR000400">
    <property type="entry name" value="Glyco_hydro_46"/>
</dbReference>
<dbReference type="GO" id="GO:0005975">
    <property type="term" value="P:carbohydrate metabolic process"/>
    <property type="evidence" value="ECO:0007669"/>
    <property type="project" value="InterPro"/>
</dbReference>
<protein>
    <submittedName>
        <fullName evidence="1">Uncharacterized protein</fullName>
    </submittedName>
</protein>
<keyword evidence="2" id="KW-1185">Reference proteome</keyword>
<comment type="caution">
    <text evidence="1">The sequence shown here is derived from an EMBL/GenBank/DDBJ whole genome shotgun (WGS) entry which is preliminary data.</text>
</comment>
<reference evidence="1 2" key="1">
    <citation type="journal article" date="2018" name="Cell">
        <title>The Chara Genome: Secondary Complexity and Implications for Plant Terrestrialization.</title>
        <authorList>
            <person name="Nishiyama T."/>
            <person name="Sakayama H."/>
            <person name="Vries J.D."/>
            <person name="Buschmann H."/>
            <person name="Saint-Marcoux D."/>
            <person name="Ullrich K.K."/>
            <person name="Haas F.B."/>
            <person name="Vanderstraeten L."/>
            <person name="Becker D."/>
            <person name="Lang D."/>
            <person name="Vosolsobe S."/>
            <person name="Rombauts S."/>
            <person name="Wilhelmsson P.K.I."/>
            <person name="Janitza P."/>
            <person name="Kern R."/>
            <person name="Heyl A."/>
            <person name="Rumpler F."/>
            <person name="Villalobos L.I.A.C."/>
            <person name="Clay J.M."/>
            <person name="Skokan R."/>
            <person name="Toyoda A."/>
            <person name="Suzuki Y."/>
            <person name="Kagoshima H."/>
            <person name="Schijlen E."/>
            <person name="Tajeshwar N."/>
            <person name="Catarino B."/>
            <person name="Hetherington A.J."/>
            <person name="Saltykova A."/>
            <person name="Bonnot C."/>
            <person name="Breuninger H."/>
            <person name="Symeonidi A."/>
            <person name="Radhakrishnan G.V."/>
            <person name="Van Nieuwerburgh F."/>
            <person name="Deforce D."/>
            <person name="Chang C."/>
            <person name="Karol K.G."/>
            <person name="Hedrich R."/>
            <person name="Ulvskov P."/>
            <person name="Glockner G."/>
            <person name="Delwiche C.F."/>
            <person name="Petrasek J."/>
            <person name="Van de Peer Y."/>
            <person name="Friml J."/>
            <person name="Beilby M."/>
            <person name="Dolan L."/>
            <person name="Kohara Y."/>
            <person name="Sugano S."/>
            <person name="Fujiyama A."/>
            <person name="Delaux P.-M."/>
            <person name="Quint M."/>
            <person name="TheiBen G."/>
            <person name="Hagemann M."/>
            <person name="Harholt J."/>
            <person name="Dunand C."/>
            <person name="Zachgo S."/>
            <person name="Langdale J."/>
            <person name="Maumus F."/>
            <person name="Straeten D.V.D."/>
            <person name="Gould S.B."/>
            <person name="Rensing S.A."/>
        </authorList>
    </citation>
    <scope>NUCLEOTIDE SEQUENCE [LARGE SCALE GENOMIC DNA]</scope>
    <source>
        <strain evidence="1 2">S276</strain>
    </source>
</reference>
<dbReference type="Gramene" id="GBG87499">
    <property type="protein sequence ID" value="GBG87499"/>
    <property type="gene ID" value="CBR_g45558"/>
</dbReference>
<dbReference type="SUPFAM" id="SSF53955">
    <property type="entry name" value="Lysozyme-like"/>
    <property type="match status" value="1"/>
</dbReference>
<gene>
    <name evidence="1" type="ORF">CBR_g45558</name>
</gene>
<dbReference type="Pfam" id="PF01374">
    <property type="entry name" value="Glyco_hydro_46"/>
    <property type="match status" value="1"/>
</dbReference>
<sequence length="258" mass="28872">MASATFKRRAQQLANIFENGETEFNYGFARRLGDGRGVAFGCLRWRTGFGDGLGIVRRYVAAKPGVAMGRYLPALEAIKRGRDPDSLVGLEGFEAAVSHAASRDPVFRMAQREEVDELYWSPSQSRARSLGLRYDLSKSLIYDTWVHHGPEDKPGRAALGMETIIEMTNSCKRLQPGNGGRAERDWVLAFLDSRQYAMATAEGVWRSWRSSTPRINVYRQLITAGAWNFDRPIVLGSSQSLSNMWVVSESSFGRHTIT</sequence>
<dbReference type="Gene3D" id="3.30.386.10">
    <property type="entry name" value="Chitosanase, subunit A, domain 2"/>
    <property type="match status" value="1"/>
</dbReference>
<name>A0A388LZ64_CHABU</name>
<organism evidence="1 2">
    <name type="scientific">Chara braunii</name>
    <name type="common">Braun's stonewort</name>
    <dbReference type="NCBI Taxonomy" id="69332"/>
    <lineage>
        <taxon>Eukaryota</taxon>
        <taxon>Viridiplantae</taxon>
        <taxon>Streptophyta</taxon>
        <taxon>Charophyceae</taxon>
        <taxon>Charales</taxon>
        <taxon>Characeae</taxon>
        <taxon>Chara</taxon>
    </lineage>
</organism>
<dbReference type="InterPro" id="IPR023346">
    <property type="entry name" value="Lysozyme-like_dom_sf"/>
</dbReference>
<dbReference type="Gene3D" id="1.20.141.10">
    <property type="entry name" value="Chitosanase, subunit A, domain 1"/>
    <property type="match status" value="1"/>
</dbReference>
<dbReference type="AlphaFoldDB" id="A0A388LZ64"/>
<dbReference type="GO" id="GO:0016977">
    <property type="term" value="F:chitosanase activity"/>
    <property type="evidence" value="ECO:0007669"/>
    <property type="project" value="InterPro"/>
</dbReference>
<dbReference type="GO" id="GO:0005576">
    <property type="term" value="C:extracellular region"/>
    <property type="evidence" value="ECO:0007669"/>
    <property type="project" value="InterPro"/>
</dbReference>
<accession>A0A388LZ64</accession>
<evidence type="ECO:0000313" key="2">
    <source>
        <dbReference type="Proteomes" id="UP000265515"/>
    </source>
</evidence>
<dbReference type="OMA" id="DNADETW"/>
<evidence type="ECO:0000313" key="1">
    <source>
        <dbReference type="EMBL" id="GBG87499.1"/>
    </source>
</evidence>
<proteinExistence type="predicted"/>
<dbReference type="InterPro" id="IPR023099">
    <property type="entry name" value="Glyco_hydro_46_N"/>
</dbReference>